<feature type="domain" description="Interferon-related developmental regulator C-terminal" evidence="3">
    <location>
        <begin position="479"/>
        <end position="502"/>
    </location>
</feature>
<reference evidence="5" key="2">
    <citation type="submission" date="2025-08" db="UniProtKB">
        <authorList>
            <consortium name="Ensembl"/>
        </authorList>
    </citation>
    <scope>IDENTIFICATION</scope>
</reference>
<feature type="region of interest" description="Disordered" evidence="2">
    <location>
        <begin position="1"/>
        <end position="72"/>
    </location>
</feature>
<evidence type="ECO:0000256" key="2">
    <source>
        <dbReference type="SAM" id="MobiDB-lite"/>
    </source>
</evidence>
<dbReference type="OMA" id="NIGHFAI"/>
<dbReference type="PANTHER" id="PTHR12354:SF8">
    <property type="entry name" value="INTERFERON-RELATED DEVELOPMENTAL REGULATOR 2"/>
    <property type="match status" value="1"/>
</dbReference>
<evidence type="ECO:0000259" key="3">
    <source>
        <dbReference type="Pfam" id="PF04836"/>
    </source>
</evidence>
<dbReference type="AlphaFoldDB" id="A0A4W2CDM7"/>
<keyword evidence="6" id="KW-1185">Reference proteome</keyword>
<feature type="domain" description="Interferon-related developmental regulator N-terminal" evidence="4">
    <location>
        <begin position="44"/>
        <end position="258"/>
    </location>
</feature>
<dbReference type="SMR" id="A0A4W2CDM7"/>
<feature type="compositionally biased region" description="Low complexity" evidence="2">
    <location>
        <begin position="39"/>
        <end position="49"/>
    </location>
</feature>
<evidence type="ECO:0000313" key="6">
    <source>
        <dbReference type="Proteomes" id="UP000314981"/>
    </source>
</evidence>
<evidence type="ECO:0000313" key="5">
    <source>
        <dbReference type="Ensembl" id="ENSBIXP00000004460.1"/>
    </source>
</evidence>
<feature type="compositionally biased region" description="Basic residues" evidence="2">
    <location>
        <begin position="1"/>
        <end position="15"/>
    </location>
</feature>
<evidence type="ECO:0000259" key="4">
    <source>
        <dbReference type="Pfam" id="PF05004"/>
    </source>
</evidence>
<evidence type="ECO:0000256" key="1">
    <source>
        <dbReference type="ARBA" id="ARBA00008828"/>
    </source>
</evidence>
<dbReference type="InterPro" id="IPR006921">
    <property type="entry name" value="Interferon-rel_develop_reg_C"/>
</dbReference>
<dbReference type="Pfam" id="PF05004">
    <property type="entry name" value="IFRD"/>
    <property type="match status" value="1"/>
</dbReference>
<dbReference type="Gene3D" id="1.25.10.10">
    <property type="entry name" value="Leucine-rich Repeat Variant"/>
    <property type="match status" value="1"/>
</dbReference>
<feature type="region of interest" description="Disordered" evidence="2">
    <location>
        <begin position="274"/>
        <end position="298"/>
    </location>
</feature>
<dbReference type="Ensembl" id="ENSBIXT00000007784.1">
    <property type="protein sequence ID" value="ENSBIXP00000004460.1"/>
    <property type="gene ID" value="ENSBIXG00000005986.1"/>
</dbReference>
<feature type="region of interest" description="Disordered" evidence="2">
    <location>
        <begin position="311"/>
        <end position="341"/>
    </location>
</feature>
<dbReference type="InterPro" id="IPR016024">
    <property type="entry name" value="ARM-type_fold"/>
</dbReference>
<dbReference type="Pfam" id="PF04836">
    <property type="entry name" value="IFRD_C"/>
    <property type="match status" value="2"/>
</dbReference>
<feature type="compositionally biased region" description="Acidic residues" evidence="2">
    <location>
        <begin position="63"/>
        <end position="72"/>
    </location>
</feature>
<dbReference type="STRING" id="30522.A0A4W2CDM7"/>
<name>A0A4W2CDM7_BOBOX</name>
<dbReference type="InterPro" id="IPR011989">
    <property type="entry name" value="ARM-like"/>
</dbReference>
<organism evidence="5 6">
    <name type="scientific">Bos indicus x Bos taurus</name>
    <name type="common">Hybrid cattle</name>
    <dbReference type="NCBI Taxonomy" id="30522"/>
    <lineage>
        <taxon>Eukaryota</taxon>
        <taxon>Metazoa</taxon>
        <taxon>Chordata</taxon>
        <taxon>Craniata</taxon>
        <taxon>Vertebrata</taxon>
        <taxon>Euteleostomi</taxon>
        <taxon>Mammalia</taxon>
        <taxon>Eutheria</taxon>
        <taxon>Laurasiatheria</taxon>
        <taxon>Artiodactyla</taxon>
        <taxon>Ruminantia</taxon>
        <taxon>Pecora</taxon>
        <taxon>Bovidae</taxon>
        <taxon>Bovinae</taxon>
        <taxon>Bos</taxon>
    </lineage>
</organism>
<reference evidence="5 6" key="1">
    <citation type="submission" date="2018-11" db="EMBL/GenBank/DDBJ databases">
        <title>Haplotype-resolved cattle genomes.</title>
        <authorList>
            <person name="Low W.Y."/>
            <person name="Tearle R."/>
            <person name="Bickhart D.M."/>
            <person name="Rosen B.D."/>
            <person name="Koren S."/>
            <person name="Rhie A."/>
            <person name="Hiendleder S."/>
            <person name="Phillippy A.M."/>
            <person name="Smith T.P.L."/>
            <person name="Williams J.L."/>
        </authorList>
    </citation>
    <scope>NUCLEOTIDE SEQUENCE [LARGE SCALE GENOMIC DNA]</scope>
</reference>
<dbReference type="InterPro" id="IPR039777">
    <property type="entry name" value="IFRD"/>
</dbReference>
<sequence>MPRARKGSAPRRGGQRRGGGARSSTQADSGSSEDEAASEAHSTTSECASQLSAAAEEGLGGDAVEEQGQQEDLEEKVKEYVDCLTDKSAKTRQGALESLRLALAARLLPDFLLERRLTLADALEKCLKKGKGEEQALAAAVLGLLCVQMGPGPKGEEFFHSLQPLLVSVLSDSTASLAARLHCASALGLGCYVAAADIEDLVSCLTCLEGVFSRSCSGRGSSPVVPTSLQGLLCAALQAWALLLTICPSTHIGPILDRRTLFTRTRRPSAASCALWPPTATSTGPRPTAGASAPPSGRCCTSLRCVRRGARPRAGAAPHPTPRPPGTAAEPSPGPSHLQGGECEEETIRFGLEVLYVDSWARRRVYAAFKDALGSGMHHHLQVGGQTGRGHPWGGATRTRAHGFLGPQNNELLRDIFGLGPVLVLDAAALKACKISRFEKVRPLSLPLHCFGLASSRGLEEGPDRCLPRSRRPHFPPPQHLYNAAAFRARTKARSRVRDKRADVL</sequence>
<feature type="domain" description="Interferon-related developmental regulator C-terminal" evidence="3">
    <location>
        <begin position="410"/>
        <end position="440"/>
    </location>
</feature>
<dbReference type="SUPFAM" id="SSF48371">
    <property type="entry name" value="ARM repeat"/>
    <property type="match status" value="1"/>
</dbReference>
<protein>
    <submittedName>
        <fullName evidence="5">Interferon related developmental regulator 2</fullName>
    </submittedName>
</protein>
<accession>A0A4W2CDM7</accession>
<dbReference type="Proteomes" id="UP000314981">
    <property type="component" value="Chromosome 22"/>
</dbReference>
<dbReference type="InterPro" id="IPR007701">
    <property type="entry name" value="Interferon-rel_develop_reg_N"/>
</dbReference>
<reference evidence="5" key="3">
    <citation type="submission" date="2025-09" db="UniProtKB">
        <authorList>
            <consortium name="Ensembl"/>
        </authorList>
    </citation>
    <scope>IDENTIFICATION</scope>
</reference>
<proteinExistence type="inferred from homology"/>
<dbReference type="PANTHER" id="PTHR12354">
    <property type="entry name" value="INTERFERON-RELATED DEVELOPMENTAL REGULATOR"/>
    <property type="match status" value="1"/>
</dbReference>
<comment type="similarity">
    <text evidence="1">Belongs to the IFRD family.</text>
</comment>